<dbReference type="Proteomes" id="UP000800097">
    <property type="component" value="Unassembled WGS sequence"/>
</dbReference>
<feature type="domain" description="Glycoside hydrolase family 2 immunoglobulin-like beta-sandwich" evidence="6">
    <location>
        <begin position="226"/>
        <end position="322"/>
    </location>
</feature>
<keyword evidence="2 9" id="KW-0378">Hydrolase</keyword>
<dbReference type="SUPFAM" id="SSF49785">
    <property type="entry name" value="Galactose-binding domain-like"/>
    <property type="match status" value="1"/>
</dbReference>
<keyword evidence="3" id="KW-0326">Glycosidase</keyword>
<protein>
    <submittedName>
        <fullName evidence="9">Putative hydrolase</fullName>
    </submittedName>
</protein>
<feature type="signal peptide" evidence="5">
    <location>
        <begin position="1"/>
        <end position="18"/>
    </location>
</feature>
<dbReference type="SUPFAM" id="SSF49303">
    <property type="entry name" value="beta-Galactosidase/glucuronidase domain"/>
    <property type="match status" value="1"/>
</dbReference>
<evidence type="ECO:0000259" key="7">
    <source>
        <dbReference type="Pfam" id="PF02836"/>
    </source>
</evidence>
<dbReference type="InterPro" id="IPR008979">
    <property type="entry name" value="Galactose-bd-like_sf"/>
</dbReference>
<dbReference type="OrthoDB" id="408320at2759"/>
<evidence type="ECO:0000256" key="1">
    <source>
        <dbReference type="ARBA" id="ARBA00007401"/>
    </source>
</evidence>
<feature type="domain" description="Glycoside hydrolase family 2 catalytic" evidence="7">
    <location>
        <begin position="363"/>
        <end position="506"/>
    </location>
</feature>
<accession>A0A6A6JR88</accession>
<dbReference type="Gene3D" id="3.20.20.80">
    <property type="entry name" value="Glycosidases"/>
    <property type="match status" value="1"/>
</dbReference>
<dbReference type="InterPro" id="IPR013783">
    <property type="entry name" value="Ig-like_fold"/>
</dbReference>
<evidence type="ECO:0000313" key="10">
    <source>
        <dbReference type="Proteomes" id="UP000800097"/>
    </source>
</evidence>
<dbReference type="Gene3D" id="2.60.40.10">
    <property type="entry name" value="Immunoglobulins"/>
    <property type="match status" value="1"/>
</dbReference>
<evidence type="ECO:0000259" key="8">
    <source>
        <dbReference type="Pfam" id="PF22666"/>
    </source>
</evidence>
<reference evidence="9" key="1">
    <citation type="journal article" date="2020" name="Stud. Mycol.">
        <title>101 Dothideomycetes genomes: a test case for predicting lifestyles and emergence of pathogens.</title>
        <authorList>
            <person name="Haridas S."/>
            <person name="Albert R."/>
            <person name="Binder M."/>
            <person name="Bloem J."/>
            <person name="Labutti K."/>
            <person name="Salamov A."/>
            <person name="Andreopoulos B."/>
            <person name="Baker S."/>
            <person name="Barry K."/>
            <person name="Bills G."/>
            <person name="Bluhm B."/>
            <person name="Cannon C."/>
            <person name="Castanera R."/>
            <person name="Culley D."/>
            <person name="Daum C."/>
            <person name="Ezra D."/>
            <person name="Gonzalez J."/>
            <person name="Henrissat B."/>
            <person name="Kuo A."/>
            <person name="Liang C."/>
            <person name="Lipzen A."/>
            <person name="Lutzoni F."/>
            <person name="Magnuson J."/>
            <person name="Mondo S."/>
            <person name="Nolan M."/>
            <person name="Ohm R."/>
            <person name="Pangilinan J."/>
            <person name="Park H.-J."/>
            <person name="Ramirez L."/>
            <person name="Alfaro M."/>
            <person name="Sun H."/>
            <person name="Tritt A."/>
            <person name="Yoshinaga Y."/>
            <person name="Zwiers L.-H."/>
            <person name="Turgeon B."/>
            <person name="Goodwin S."/>
            <person name="Spatafora J."/>
            <person name="Crous P."/>
            <person name="Grigoriev I."/>
        </authorList>
    </citation>
    <scope>NUCLEOTIDE SEQUENCE</scope>
    <source>
        <strain evidence="9">CBS 379.55</strain>
    </source>
</reference>
<name>A0A6A6JR88_WESOR</name>
<dbReference type="InterPro" id="IPR006102">
    <property type="entry name" value="Ig-like_GH2"/>
</dbReference>
<feature type="domain" description="Beta-mannosidase-like galactose-binding" evidence="8">
    <location>
        <begin position="116"/>
        <end position="189"/>
    </location>
</feature>
<dbReference type="RefSeq" id="XP_033656436.1">
    <property type="nucleotide sequence ID" value="XM_033799627.1"/>
</dbReference>
<dbReference type="SUPFAM" id="SSF51445">
    <property type="entry name" value="(Trans)glycosidases"/>
    <property type="match status" value="1"/>
</dbReference>
<dbReference type="PANTHER" id="PTHR42732:SF2">
    <property type="entry name" value="BETA-MANNOSIDASE"/>
    <property type="match status" value="1"/>
</dbReference>
<dbReference type="AlphaFoldDB" id="A0A6A6JR88"/>
<dbReference type="InterPro" id="IPR051913">
    <property type="entry name" value="GH2_Domain-Containing"/>
</dbReference>
<evidence type="ECO:0000313" key="9">
    <source>
        <dbReference type="EMBL" id="KAF2278897.1"/>
    </source>
</evidence>
<feature type="compositionally biased region" description="Basic and acidic residues" evidence="4">
    <location>
        <begin position="264"/>
        <end position="277"/>
    </location>
</feature>
<dbReference type="Gene3D" id="2.60.120.260">
    <property type="entry name" value="Galactose-binding domain-like"/>
    <property type="match status" value="1"/>
</dbReference>
<evidence type="ECO:0000256" key="2">
    <source>
        <dbReference type="ARBA" id="ARBA00022801"/>
    </source>
</evidence>
<feature type="region of interest" description="Disordered" evidence="4">
    <location>
        <begin position="264"/>
        <end position="284"/>
    </location>
</feature>
<gene>
    <name evidence="9" type="ORF">EI97DRAFT_440403</name>
</gene>
<dbReference type="Pfam" id="PF02836">
    <property type="entry name" value="Glyco_hydro_2_C"/>
    <property type="match status" value="1"/>
</dbReference>
<dbReference type="InterPro" id="IPR036156">
    <property type="entry name" value="Beta-gal/glucu_dom_sf"/>
</dbReference>
<proteinExistence type="inferred from homology"/>
<keyword evidence="10" id="KW-1185">Reference proteome</keyword>
<dbReference type="InterPro" id="IPR006103">
    <property type="entry name" value="Glyco_hydro_2_cat"/>
</dbReference>
<evidence type="ECO:0000256" key="3">
    <source>
        <dbReference type="ARBA" id="ARBA00023295"/>
    </source>
</evidence>
<dbReference type="GeneID" id="54552802"/>
<comment type="similarity">
    <text evidence="1">Belongs to the glycosyl hydrolase 2 family.</text>
</comment>
<organism evidence="9 10">
    <name type="scientific">Westerdykella ornata</name>
    <dbReference type="NCBI Taxonomy" id="318751"/>
    <lineage>
        <taxon>Eukaryota</taxon>
        <taxon>Fungi</taxon>
        <taxon>Dikarya</taxon>
        <taxon>Ascomycota</taxon>
        <taxon>Pezizomycotina</taxon>
        <taxon>Dothideomycetes</taxon>
        <taxon>Pleosporomycetidae</taxon>
        <taxon>Pleosporales</taxon>
        <taxon>Sporormiaceae</taxon>
        <taxon>Westerdykella</taxon>
    </lineage>
</organism>
<dbReference type="GO" id="GO:0004553">
    <property type="term" value="F:hydrolase activity, hydrolyzing O-glycosyl compounds"/>
    <property type="evidence" value="ECO:0007669"/>
    <property type="project" value="InterPro"/>
</dbReference>
<dbReference type="Pfam" id="PF00703">
    <property type="entry name" value="Glyco_hydro_2"/>
    <property type="match status" value="1"/>
</dbReference>
<dbReference type="EMBL" id="ML986487">
    <property type="protein sequence ID" value="KAF2278897.1"/>
    <property type="molecule type" value="Genomic_DNA"/>
</dbReference>
<evidence type="ECO:0000256" key="5">
    <source>
        <dbReference type="SAM" id="SignalP"/>
    </source>
</evidence>
<keyword evidence="5" id="KW-0732">Signal</keyword>
<dbReference type="PANTHER" id="PTHR42732">
    <property type="entry name" value="BETA-GALACTOSIDASE"/>
    <property type="match status" value="1"/>
</dbReference>
<dbReference type="InterPro" id="IPR054593">
    <property type="entry name" value="Beta-mannosidase-like_N2"/>
</dbReference>
<sequence length="648" mass="73588">MRFFSCFLSSLGVTFALAATNLNARANTAPYELKNGPLDTPWTQKVGTNPWPEYPRPLLERKDWKNLNGVWQYQNTNADGINQPPFGVDLPQSVLVPFCLESALSGVMESNRLYSWYRTHFDVPREWPAGNRVLLNFGAVDYEATVFVNGKKVTTHTGGYWSFTVDITDQLSKDGPNELLVFVDDPTDKDMVQIPIGKQTLSPSHIFYTPCSGIWQTVWIESAPSTYISNLQITADMHGKVEVKVEASDESKLPIEVTLHEPRIGKPTERRDDKSEPIAKGTGSTLTFNVDSPKLWSPDSPNLYDMEIKYGNDTIKSYIGFRTISRGVVEGVERPLLNGEFVFQFGTLDQGFWPDGIYTAPSVEAMTYDLETLKKIGYNMVRKHIKVEPALFYRACDELGLLVIQDMPSLRTQVIDPNTRPDCPGWTPVADPKTTQEFGRQLELMIQQLRSYPSIVTWVIYNEEWGQPRVNPPAEFEMVDRIRKHDTTRLINSVSGWHDHGAGDFHDNHHYANPQCGTPFYSRVATPYDPKRIAIQGEFAGIGHNASFENSWKVERSLREVDQTYELNASIEIWNYRAHILLSELLGQVERFACSAAVWTQTTDVEGEVNGMLTYDRRVLRPDLKVWNEDIRNLYRAAARRGGRKVEG</sequence>
<dbReference type="InterPro" id="IPR017853">
    <property type="entry name" value="GH"/>
</dbReference>
<dbReference type="Pfam" id="PF22666">
    <property type="entry name" value="Glyco_hydro_2_N2"/>
    <property type="match status" value="1"/>
</dbReference>
<evidence type="ECO:0000256" key="4">
    <source>
        <dbReference type="SAM" id="MobiDB-lite"/>
    </source>
</evidence>
<dbReference type="GO" id="GO:0005975">
    <property type="term" value="P:carbohydrate metabolic process"/>
    <property type="evidence" value="ECO:0007669"/>
    <property type="project" value="InterPro"/>
</dbReference>
<evidence type="ECO:0000259" key="6">
    <source>
        <dbReference type="Pfam" id="PF00703"/>
    </source>
</evidence>
<feature type="chain" id="PRO_5025479421" evidence="5">
    <location>
        <begin position="19"/>
        <end position="648"/>
    </location>
</feature>